<dbReference type="AlphaFoldDB" id="A0A1H8WPV9"/>
<sequence>MQEPSWNDLEAVRQRVRELMDKERDLFDTLDE</sequence>
<dbReference type="EMBL" id="FOCX01000067">
    <property type="protein sequence ID" value="SEP29118.1"/>
    <property type="molecule type" value="Genomic_DNA"/>
</dbReference>
<gene>
    <name evidence="1" type="ORF">SAMN05216388_10672</name>
</gene>
<dbReference type="Proteomes" id="UP000198775">
    <property type="component" value="Unassembled WGS sequence"/>
</dbReference>
<proteinExistence type="predicted"/>
<name>A0A1H8WPV9_9EURY</name>
<protein>
    <submittedName>
        <fullName evidence="1">Uncharacterized protein</fullName>
    </submittedName>
</protein>
<organism evidence="1 2">
    <name type="scientific">Halorientalis persicus</name>
    <dbReference type="NCBI Taxonomy" id="1367881"/>
    <lineage>
        <taxon>Archaea</taxon>
        <taxon>Methanobacteriati</taxon>
        <taxon>Methanobacteriota</taxon>
        <taxon>Stenosarchaea group</taxon>
        <taxon>Halobacteria</taxon>
        <taxon>Halobacteriales</taxon>
        <taxon>Haloarculaceae</taxon>
        <taxon>Halorientalis</taxon>
    </lineage>
</organism>
<reference evidence="2" key="1">
    <citation type="submission" date="2016-10" db="EMBL/GenBank/DDBJ databases">
        <authorList>
            <person name="Varghese N."/>
            <person name="Submissions S."/>
        </authorList>
    </citation>
    <scope>NUCLEOTIDE SEQUENCE [LARGE SCALE GENOMIC DNA]</scope>
    <source>
        <strain evidence="2">IBRC-M 10043</strain>
    </source>
</reference>
<evidence type="ECO:0000313" key="1">
    <source>
        <dbReference type="EMBL" id="SEP29118.1"/>
    </source>
</evidence>
<accession>A0A1H8WPV9</accession>
<evidence type="ECO:0000313" key="2">
    <source>
        <dbReference type="Proteomes" id="UP000198775"/>
    </source>
</evidence>
<keyword evidence="2" id="KW-1185">Reference proteome</keyword>